<name>A0AAN6XCD5_9PEZI</name>
<dbReference type="CDD" id="cd03784">
    <property type="entry name" value="GT1_Gtf-like"/>
    <property type="match status" value="1"/>
</dbReference>
<feature type="domain" description="Erythromycin biosynthesis protein CIII-like C-terminal" evidence="2">
    <location>
        <begin position="325"/>
        <end position="454"/>
    </location>
</feature>
<evidence type="ECO:0000256" key="1">
    <source>
        <dbReference type="ARBA" id="ARBA00022679"/>
    </source>
</evidence>
<comment type="caution">
    <text evidence="3">The sequence shown here is derived from an EMBL/GenBank/DDBJ whole genome shotgun (WGS) entry which is preliminary data.</text>
</comment>
<evidence type="ECO:0000313" key="4">
    <source>
        <dbReference type="Proteomes" id="UP001303160"/>
    </source>
</evidence>
<dbReference type="InterPro" id="IPR002213">
    <property type="entry name" value="UDP_glucos_trans"/>
</dbReference>
<accession>A0AAN6XCD5</accession>
<dbReference type="SUPFAM" id="SSF53756">
    <property type="entry name" value="UDP-Glycosyltransferase/glycogen phosphorylase"/>
    <property type="match status" value="1"/>
</dbReference>
<gene>
    <name evidence="3" type="ORF">QBC40DRAFT_286345</name>
</gene>
<dbReference type="AlphaFoldDB" id="A0AAN6XCD5"/>
<dbReference type="InterPro" id="IPR010610">
    <property type="entry name" value="EryCIII-like_C"/>
</dbReference>
<organism evidence="3 4">
    <name type="scientific">Triangularia verruculosa</name>
    <dbReference type="NCBI Taxonomy" id="2587418"/>
    <lineage>
        <taxon>Eukaryota</taxon>
        <taxon>Fungi</taxon>
        <taxon>Dikarya</taxon>
        <taxon>Ascomycota</taxon>
        <taxon>Pezizomycotina</taxon>
        <taxon>Sordariomycetes</taxon>
        <taxon>Sordariomycetidae</taxon>
        <taxon>Sordariales</taxon>
        <taxon>Podosporaceae</taxon>
        <taxon>Triangularia</taxon>
    </lineage>
</organism>
<dbReference type="PANTHER" id="PTHR21015:SF22">
    <property type="entry name" value="GLYCOSYLTRANSFERASE"/>
    <property type="match status" value="1"/>
</dbReference>
<reference evidence="3" key="1">
    <citation type="journal article" date="2023" name="Mol. Phylogenet. Evol.">
        <title>Genome-scale phylogeny and comparative genomics of the fungal order Sordariales.</title>
        <authorList>
            <person name="Hensen N."/>
            <person name="Bonometti L."/>
            <person name="Westerberg I."/>
            <person name="Brannstrom I.O."/>
            <person name="Guillou S."/>
            <person name="Cros-Aarteil S."/>
            <person name="Calhoun S."/>
            <person name="Haridas S."/>
            <person name="Kuo A."/>
            <person name="Mondo S."/>
            <person name="Pangilinan J."/>
            <person name="Riley R."/>
            <person name="LaButti K."/>
            <person name="Andreopoulos B."/>
            <person name="Lipzen A."/>
            <person name="Chen C."/>
            <person name="Yan M."/>
            <person name="Daum C."/>
            <person name="Ng V."/>
            <person name="Clum A."/>
            <person name="Steindorff A."/>
            <person name="Ohm R.A."/>
            <person name="Martin F."/>
            <person name="Silar P."/>
            <person name="Natvig D.O."/>
            <person name="Lalanne C."/>
            <person name="Gautier V."/>
            <person name="Ament-Velasquez S.L."/>
            <person name="Kruys A."/>
            <person name="Hutchinson M.I."/>
            <person name="Powell A.J."/>
            <person name="Barry K."/>
            <person name="Miller A.N."/>
            <person name="Grigoriev I.V."/>
            <person name="Debuchy R."/>
            <person name="Gladieux P."/>
            <person name="Hiltunen Thoren M."/>
            <person name="Johannesson H."/>
        </authorList>
    </citation>
    <scope>NUCLEOTIDE SEQUENCE</scope>
    <source>
        <strain evidence="3">CBS 315.58</strain>
    </source>
</reference>
<dbReference type="EMBL" id="MU863972">
    <property type="protein sequence ID" value="KAK4197011.1"/>
    <property type="molecule type" value="Genomic_DNA"/>
</dbReference>
<sequence>MGDAREISRPNGTHALSSTEKPVLLFMTFNASGHTAGAAQIAKHLHFNRGYKDVYFITGPQFQSLIESTGAKYIKNPFEPITPKAHDGAPESAEFLAAMKTVFADAIVPSYHVLKKALEDIRAAHPEPRKIIFVHEALSQGLLPYNYGCPLPKGYTSLPKSLNWHTSIWVGSDPDYPPFGPGLPYDPTPENKALWKSIHAGSRAMWQDVIDYYDAKLQEIGATKKFDDSVLDVAMNVGDVTVMATTPSLDYPSATKNPKKFRLVGGLPVRELDGNLAYPAWWGELTSNSALPISDPARKKVVFVTQGTVHRAYHELLVPTIRAMAGREDVLVIATLGERNEPSPLPEEDTPGNVRIVDYFPYEAVLPHADVFVSNAGYGGFMHGVMNGVPMVLAGKIADKGEVCLRAARAGVAVVYPKSEVTQEEIRTGIETVLTEDKYRKRVKEIQEENIKADSLGQIEAIIEELVRAD</sequence>
<evidence type="ECO:0000259" key="2">
    <source>
        <dbReference type="Pfam" id="PF06722"/>
    </source>
</evidence>
<dbReference type="GO" id="GO:0016758">
    <property type="term" value="F:hexosyltransferase activity"/>
    <property type="evidence" value="ECO:0007669"/>
    <property type="project" value="UniProtKB-ARBA"/>
</dbReference>
<proteinExistence type="predicted"/>
<dbReference type="Proteomes" id="UP001303160">
    <property type="component" value="Unassembled WGS sequence"/>
</dbReference>
<dbReference type="Pfam" id="PF06722">
    <property type="entry name" value="EryCIII-like_C"/>
    <property type="match status" value="1"/>
</dbReference>
<keyword evidence="4" id="KW-1185">Reference proteome</keyword>
<evidence type="ECO:0000313" key="3">
    <source>
        <dbReference type="EMBL" id="KAK4197011.1"/>
    </source>
</evidence>
<dbReference type="PANTHER" id="PTHR21015">
    <property type="entry name" value="UDP-N-ACETYLGLUCOSAMINE--N-ACETYLMURAMYL-(PENTAPEPTIDE) PYROPHOSPHORYL-UNDECAPRENOL N-ACETYLGLUCOSAMINE TRANSFERASE 1"/>
    <property type="match status" value="1"/>
</dbReference>
<keyword evidence="1" id="KW-0808">Transferase</keyword>
<reference evidence="3" key="2">
    <citation type="submission" date="2023-05" db="EMBL/GenBank/DDBJ databases">
        <authorList>
            <consortium name="Lawrence Berkeley National Laboratory"/>
            <person name="Steindorff A."/>
            <person name="Hensen N."/>
            <person name="Bonometti L."/>
            <person name="Westerberg I."/>
            <person name="Brannstrom I.O."/>
            <person name="Guillou S."/>
            <person name="Cros-Aarteil S."/>
            <person name="Calhoun S."/>
            <person name="Haridas S."/>
            <person name="Kuo A."/>
            <person name="Mondo S."/>
            <person name="Pangilinan J."/>
            <person name="Riley R."/>
            <person name="Labutti K."/>
            <person name="Andreopoulos B."/>
            <person name="Lipzen A."/>
            <person name="Chen C."/>
            <person name="Yanf M."/>
            <person name="Daum C."/>
            <person name="Ng V."/>
            <person name="Clum A."/>
            <person name="Ohm R."/>
            <person name="Martin F."/>
            <person name="Silar P."/>
            <person name="Natvig D."/>
            <person name="Lalanne C."/>
            <person name="Gautier V."/>
            <person name="Ament-Velasquez S.L."/>
            <person name="Kruys A."/>
            <person name="Hutchinson M.I."/>
            <person name="Powell A.J."/>
            <person name="Barry K."/>
            <person name="Miller A.N."/>
            <person name="Grigoriev I.V."/>
            <person name="Debuchy R."/>
            <person name="Gladieux P."/>
            <person name="Thoren M.H."/>
            <person name="Johannesson H."/>
        </authorList>
    </citation>
    <scope>NUCLEOTIDE SEQUENCE</scope>
    <source>
        <strain evidence="3">CBS 315.58</strain>
    </source>
</reference>
<dbReference type="Gene3D" id="3.40.50.2000">
    <property type="entry name" value="Glycogen Phosphorylase B"/>
    <property type="match status" value="2"/>
</dbReference>
<protein>
    <submittedName>
        <fullName evidence="3">Family 1 putative glycosyltransferase</fullName>
    </submittedName>
</protein>
<dbReference type="GO" id="GO:0008194">
    <property type="term" value="F:UDP-glycosyltransferase activity"/>
    <property type="evidence" value="ECO:0007669"/>
    <property type="project" value="InterPro"/>
</dbReference>